<reference evidence="1" key="1">
    <citation type="submission" date="2020-10" db="EMBL/GenBank/DDBJ databases">
        <title>Genome Sequence of ESBL Producing Zambian Clinical Strains.</title>
        <authorList>
            <person name="Shawa M."/>
            <person name="Furuta Y."/>
            <person name="Simbotwe M."/>
            <person name="Mulenga E."/>
            <person name="Mubanga M."/>
            <person name="Mulenga G."/>
            <person name="Kaile C."/>
            <person name="Zorigt T."/>
            <person name="Hang'ombe B."/>
            <person name="Higashi H."/>
        </authorList>
    </citation>
    <scope>NUCLEOTIDE SEQUENCE</scope>
    <source>
        <strain evidence="1">Zam_UTH_09</strain>
    </source>
</reference>
<sequence length="224" mass="24574">MSGIVPDIALVLLTQHGSNPATAQRRALSALLIQITIQFNHAGPAIFTPQRRQQRGPTGAGGNTVVDHLRRRMADHLSSGDGIRLQLNAIETPGLPRFGHNAAFHNMQWMQFDPIHAGRHYLLQRLQTMPLALSGQTDDQMRTDFQPPLSRQARGTLITGEIVSTVNAMQGLVMSSLQPQLQPYLIPLLMVFTQQVKDRLRNAVRAGADAQANDICGTDGLTIH</sequence>
<dbReference type="AlphaFoldDB" id="A0A919LRB4"/>
<organism evidence="1 2">
    <name type="scientific">Klebsiella pneumoniae</name>
    <dbReference type="NCBI Taxonomy" id="573"/>
    <lineage>
        <taxon>Bacteria</taxon>
        <taxon>Pseudomonadati</taxon>
        <taxon>Pseudomonadota</taxon>
        <taxon>Gammaproteobacteria</taxon>
        <taxon>Enterobacterales</taxon>
        <taxon>Enterobacteriaceae</taxon>
        <taxon>Klebsiella/Raoultella group</taxon>
        <taxon>Klebsiella</taxon>
        <taxon>Klebsiella pneumoniae complex</taxon>
    </lineage>
</organism>
<gene>
    <name evidence="1" type="ORF">KPZU09_60120</name>
</gene>
<protein>
    <submittedName>
        <fullName evidence="1">Uncharacterized protein</fullName>
    </submittedName>
</protein>
<evidence type="ECO:0000313" key="2">
    <source>
        <dbReference type="Proteomes" id="UP000655094"/>
    </source>
</evidence>
<accession>A0A919LRB4</accession>
<name>A0A919LRB4_KLEPN</name>
<comment type="caution">
    <text evidence="1">The sequence shown here is derived from an EMBL/GenBank/DDBJ whole genome shotgun (WGS) entry which is preliminary data.</text>
</comment>
<evidence type="ECO:0000313" key="1">
    <source>
        <dbReference type="EMBL" id="GHK56276.1"/>
    </source>
</evidence>
<proteinExistence type="predicted"/>
<dbReference type="Proteomes" id="UP000655094">
    <property type="component" value="Unassembled WGS sequence"/>
</dbReference>
<dbReference type="EMBL" id="BNFF01000001">
    <property type="protein sequence ID" value="GHK56276.1"/>
    <property type="molecule type" value="Genomic_DNA"/>
</dbReference>